<gene>
    <name evidence="2" type="ORF">AVDCRST_MAG10-2609</name>
</gene>
<protein>
    <submittedName>
        <fullName evidence="2">Uncharacterized protein</fullName>
    </submittedName>
</protein>
<reference evidence="2" key="1">
    <citation type="submission" date="2020-02" db="EMBL/GenBank/DDBJ databases">
        <authorList>
            <person name="Meier V. D."/>
        </authorList>
    </citation>
    <scope>NUCLEOTIDE SEQUENCE</scope>
    <source>
        <strain evidence="2">AVDCRST_MAG10</strain>
    </source>
</reference>
<evidence type="ECO:0000256" key="1">
    <source>
        <dbReference type="SAM" id="MobiDB-lite"/>
    </source>
</evidence>
<proteinExistence type="predicted"/>
<name>A0A6J4ISG1_9ACTN</name>
<organism evidence="2">
    <name type="scientific">uncultured Acidimicrobiales bacterium</name>
    <dbReference type="NCBI Taxonomy" id="310071"/>
    <lineage>
        <taxon>Bacteria</taxon>
        <taxon>Bacillati</taxon>
        <taxon>Actinomycetota</taxon>
        <taxon>Acidimicrobiia</taxon>
        <taxon>Acidimicrobiales</taxon>
        <taxon>environmental samples</taxon>
    </lineage>
</organism>
<feature type="region of interest" description="Disordered" evidence="1">
    <location>
        <begin position="1"/>
        <end position="23"/>
    </location>
</feature>
<evidence type="ECO:0000313" key="2">
    <source>
        <dbReference type="EMBL" id="CAA9258306.1"/>
    </source>
</evidence>
<sequence>MLRSRELHLAVTPRASTPRNVNPPARELIPHFSSCFFSSSLASWSSRSSGKDIWL</sequence>
<dbReference type="EMBL" id="CADCTB010000159">
    <property type="protein sequence ID" value="CAA9258306.1"/>
    <property type="molecule type" value="Genomic_DNA"/>
</dbReference>
<dbReference type="AlphaFoldDB" id="A0A6J4ISG1"/>
<accession>A0A6J4ISG1</accession>